<dbReference type="GO" id="GO:0005829">
    <property type="term" value="C:cytosol"/>
    <property type="evidence" value="ECO:0007669"/>
    <property type="project" value="TreeGrafter"/>
</dbReference>
<evidence type="ECO:0000256" key="1">
    <source>
        <dbReference type="ARBA" id="ARBA00022801"/>
    </source>
</evidence>
<keyword evidence="1 3" id="KW-0378">Hydrolase</keyword>
<accession>A0A9X1STZ1</accession>
<dbReference type="PANTHER" id="PTHR11839">
    <property type="entry name" value="UDP/ADP-SUGAR PYROPHOSPHATASE"/>
    <property type="match status" value="1"/>
</dbReference>
<name>A0A9X1STZ1_9ACTN</name>
<dbReference type="EMBL" id="JAJOMB010000007">
    <property type="protein sequence ID" value="MCD5312444.1"/>
    <property type="molecule type" value="Genomic_DNA"/>
</dbReference>
<organism evidence="3 4">
    <name type="scientific">Kineosporia babensis</name>
    <dbReference type="NCBI Taxonomy" id="499548"/>
    <lineage>
        <taxon>Bacteria</taxon>
        <taxon>Bacillati</taxon>
        <taxon>Actinomycetota</taxon>
        <taxon>Actinomycetes</taxon>
        <taxon>Kineosporiales</taxon>
        <taxon>Kineosporiaceae</taxon>
        <taxon>Kineosporia</taxon>
    </lineage>
</organism>
<reference evidence="3" key="1">
    <citation type="submission" date="2021-11" db="EMBL/GenBank/DDBJ databases">
        <title>Streptomyces corallinus and Kineosporia corallina sp. nov., two new coral-derived marine actinobacteria.</title>
        <authorList>
            <person name="Buangrab K."/>
            <person name="Sutthacheep M."/>
            <person name="Yeemin T."/>
            <person name="Harunari E."/>
            <person name="Igarashi Y."/>
            <person name="Sripreechasak P."/>
            <person name="Kanchanasin P."/>
            <person name="Tanasupawat S."/>
            <person name="Phongsopitanun W."/>
        </authorList>
    </citation>
    <scope>NUCLEOTIDE SEQUENCE</scope>
    <source>
        <strain evidence="3">JCM 31032</strain>
    </source>
</reference>
<comment type="caution">
    <text evidence="3">The sequence shown here is derived from an EMBL/GenBank/DDBJ whole genome shotgun (WGS) entry which is preliminary data.</text>
</comment>
<gene>
    <name evidence="3" type="ORF">LR394_16165</name>
</gene>
<dbReference type="InterPro" id="IPR000086">
    <property type="entry name" value="NUDIX_hydrolase_dom"/>
</dbReference>
<feature type="domain" description="Nudix hydrolase" evidence="2">
    <location>
        <begin position="48"/>
        <end position="183"/>
    </location>
</feature>
<evidence type="ECO:0000313" key="3">
    <source>
        <dbReference type="EMBL" id="MCD5312444.1"/>
    </source>
</evidence>
<dbReference type="RefSeq" id="WP_231442644.1">
    <property type="nucleotide sequence ID" value="NZ_JAJOMB010000007.1"/>
</dbReference>
<dbReference type="AlphaFoldDB" id="A0A9X1STZ1"/>
<dbReference type="InterPro" id="IPR015797">
    <property type="entry name" value="NUDIX_hydrolase-like_dom_sf"/>
</dbReference>
<protein>
    <submittedName>
        <fullName evidence="3">NUDIX hydrolase</fullName>
    </submittedName>
</protein>
<dbReference type="GO" id="GO:0019693">
    <property type="term" value="P:ribose phosphate metabolic process"/>
    <property type="evidence" value="ECO:0007669"/>
    <property type="project" value="TreeGrafter"/>
</dbReference>
<keyword evidence="4" id="KW-1185">Reference proteome</keyword>
<evidence type="ECO:0000313" key="4">
    <source>
        <dbReference type="Proteomes" id="UP001138997"/>
    </source>
</evidence>
<dbReference type="GO" id="GO:0006753">
    <property type="term" value="P:nucleoside phosphate metabolic process"/>
    <property type="evidence" value="ECO:0007669"/>
    <property type="project" value="TreeGrafter"/>
</dbReference>
<evidence type="ECO:0000259" key="2">
    <source>
        <dbReference type="PROSITE" id="PS51462"/>
    </source>
</evidence>
<dbReference type="SUPFAM" id="SSF55811">
    <property type="entry name" value="Nudix"/>
    <property type="match status" value="1"/>
</dbReference>
<dbReference type="PROSITE" id="PS51462">
    <property type="entry name" value="NUDIX"/>
    <property type="match status" value="1"/>
</dbReference>
<dbReference type="GO" id="GO:0016787">
    <property type="term" value="F:hydrolase activity"/>
    <property type="evidence" value="ECO:0007669"/>
    <property type="project" value="UniProtKB-KW"/>
</dbReference>
<dbReference type="CDD" id="cd24158">
    <property type="entry name" value="NUDIX_ADPRase_Rv1700"/>
    <property type="match status" value="1"/>
</dbReference>
<dbReference type="Gene3D" id="3.90.79.10">
    <property type="entry name" value="Nucleoside Triphosphate Pyrophosphohydrolase"/>
    <property type="match status" value="1"/>
</dbReference>
<proteinExistence type="predicted"/>
<dbReference type="Pfam" id="PF00293">
    <property type="entry name" value="NUDIX"/>
    <property type="match status" value="1"/>
</dbReference>
<dbReference type="Proteomes" id="UP001138997">
    <property type="component" value="Unassembled WGS sequence"/>
</dbReference>
<dbReference type="PANTHER" id="PTHR11839:SF31">
    <property type="entry name" value="ADP-RIBOSE PYROPHOSPHATASE"/>
    <property type="match status" value="1"/>
</dbReference>
<sequence length="212" mass="23617">MSSVPEFEDFLAPRPVLSHDLIHQGKVWNIVSEKVDLGEGGQVTRELMDHPGAVTVLALDESDRILMIRQYRHPVQMELWELPAGLLDVPGENPVEAAKRELLEEADLRASQWDLLGEWFNSPGGSNEALRVYLARGVSEVPEAERYQRGEEELNMPTRWIPLDEARDAVLAGKIHNPGAVIGILAAVASKAAGWSTLRPADAPWPAHRHYR</sequence>